<dbReference type="OrthoDB" id="5420143at2759"/>
<accession>A0A2H3DAM7</accession>
<feature type="signal peptide" evidence="2">
    <location>
        <begin position="1"/>
        <end position="18"/>
    </location>
</feature>
<feature type="region of interest" description="Disordered" evidence="1">
    <location>
        <begin position="76"/>
        <end position="105"/>
    </location>
</feature>
<dbReference type="AlphaFoldDB" id="A0A2H3DAM7"/>
<protein>
    <submittedName>
        <fullName evidence="3">Uncharacterized protein</fullName>
    </submittedName>
</protein>
<dbReference type="EMBL" id="KZ293659">
    <property type="protein sequence ID" value="PBK92291.1"/>
    <property type="molecule type" value="Genomic_DNA"/>
</dbReference>
<proteinExistence type="predicted"/>
<keyword evidence="4" id="KW-1185">Reference proteome</keyword>
<dbReference type="InParanoid" id="A0A2H3DAM7"/>
<name>A0A2H3DAM7_ARMGA</name>
<reference evidence="4" key="1">
    <citation type="journal article" date="2017" name="Nat. Ecol. Evol.">
        <title>Genome expansion and lineage-specific genetic innovations in the forest pathogenic fungi Armillaria.</title>
        <authorList>
            <person name="Sipos G."/>
            <person name="Prasanna A.N."/>
            <person name="Walter M.C."/>
            <person name="O'Connor E."/>
            <person name="Balint B."/>
            <person name="Krizsan K."/>
            <person name="Kiss B."/>
            <person name="Hess J."/>
            <person name="Varga T."/>
            <person name="Slot J."/>
            <person name="Riley R."/>
            <person name="Boka B."/>
            <person name="Rigling D."/>
            <person name="Barry K."/>
            <person name="Lee J."/>
            <person name="Mihaltcheva S."/>
            <person name="LaButti K."/>
            <person name="Lipzen A."/>
            <person name="Waldron R."/>
            <person name="Moloney N.M."/>
            <person name="Sperisen C."/>
            <person name="Kredics L."/>
            <person name="Vagvoelgyi C."/>
            <person name="Patrignani A."/>
            <person name="Fitzpatrick D."/>
            <person name="Nagy I."/>
            <person name="Doyle S."/>
            <person name="Anderson J.B."/>
            <person name="Grigoriev I.V."/>
            <person name="Gueldener U."/>
            <person name="Muensterkoetter M."/>
            <person name="Nagy L.G."/>
        </authorList>
    </citation>
    <scope>NUCLEOTIDE SEQUENCE [LARGE SCALE GENOMIC DNA]</scope>
    <source>
        <strain evidence="4">Ar21-2</strain>
    </source>
</reference>
<sequence length="156" mass="15847">MFSTYLALTVLPLTLVHGLTISNWTETVTSTGPISISWPTSSDPYRGLAEMGTPLSSRISPISMISTLKRVLSPSPRLSAPLPQRRRWGLSTSGSGSASVSGSTTHASSASASALDSFTRTSSATPSTSSAASTASSAFNAASRAQVGGAGILVAI</sequence>
<dbReference type="Proteomes" id="UP000217790">
    <property type="component" value="Unassembled WGS sequence"/>
</dbReference>
<keyword evidence="2" id="KW-0732">Signal</keyword>
<gene>
    <name evidence="3" type="ORF">ARMGADRAFT_1031170</name>
</gene>
<evidence type="ECO:0000256" key="2">
    <source>
        <dbReference type="SAM" id="SignalP"/>
    </source>
</evidence>
<organism evidence="3 4">
    <name type="scientific">Armillaria gallica</name>
    <name type="common">Bulbous honey fungus</name>
    <name type="synonym">Armillaria bulbosa</name>
    <dbReference type="NCBI Taxonomy" id="47427"/>
    <lineage>
        <taxon>Eukaryota</taxon>
        <taxon>Fungi</taxon>
        <taxon>Dikarya</taxon>
        <taxon>Basidiomycota</taxon>
        <taxon>Agaricomycotina</taxon>
        <taxon>Agaricomycetes</taxon>
        <taxon>Agaricomycetidae</taxon>
        <taxon>Agaricales</taxon>
        <taxon>Marasmiineae</taxon>
        <taxon>Physalacriaceae</taxon>
        <taxon>Armillaria</taxon>
    </lineage>
</organism>
<evidence type="ECO:0000313" key="3">
    <source>
        <dbReference type="EMBL" id="PBK92291.1"/>
    </source>
</evidence>
<feature type="chain" id="PRO_5013843704" evidence="2">
    <location>
        <begin position="19"/>
        <end position="156"/>
    </location>
</feature>
<evidence type="ECO:0000256" key="1">
    <source>
        <dbReference type="SAM" id="MobiDB-lite"/>
    </source>
</evidence>
<evidence type="ECO:0000313" key="4">
    <source>
        <dbReference type="Proteomes" id="UP000217790"/>
    </source>
</evidence>
<dbReference type="STRING" id="47427.A0A2H3DAM7"/>
<feature type="compositionally biased region" description="Low complexity" evidence="1">
    <location>
        <begin position="91"/>
        <end position="105"/>
    </location>
</feature>